<evidence type="ECO:0000313" key="2">
    <source>
        <dbReference type="EMBL" id="CAD0202439.1"/>
    </source>
</evidence>
<dbReference type="EMBL" id="LR824020">
    <property type="protein sequence ID" value="CAD0202439.1"/>
    <property type="molecule type" value="Genomic_DNA"/>
</dbReference>
<keyword evidence="1" id="KW-1133">Transmembrane helix</keyword>
<keyword evidence="3" id="KW-1185">Reference proteome</keyword>
<gene>
    <name evidence="2" type="ORF">CINC_LOCUS4102</name>
</gene>
<accession>A0A9N8KY94</accession>
<name>A0A9N8KY94_CHRIL</name>
<sequence length="348" mass="37794">MAVGYSINSENICNNAIHHSIHIEVTRQSDDSARDDKSADRSGDTNLGLNIVCLEFSFGCGISPGLDLGQRVDVVDELLDGGVLGVKVGHLQHHLQVVVQTRDVEVSPGQLASGDVSAVLLDDGVELGQHERVHVLLQHRLLLGLHLSVVLVVSGGGPGADVINEVDVLVDLEVLVDISAGEPVLAAEVAAEGQALRVLLAVNLQGWELAEGCLWLQLRPFGLEGYAFVFELLAAVRQQEAHALAEGLAGEVGENVLRHSEIVLCRRGRVFNGSIARLLATERSMLLGYIFPFADRHKYLSIQLHNKLAQYYENVPKSTRYADNFARVIGLTIIFIFILITRAISNDK</sequence>
<proteinExistence type="predicted"/>
<evidence type="ECO:0000256" key="1">
    <source>
        <dbReference type="SAM" id="Phobius"/>
    </source>
</evidence>
<feature type="transmembrane region" description="Helical" evidence="1">
    <location>
        <begin position="325"/>
        <end position="344"/>
    </location>
</feature>
<keyword evidence="1" id="KW-0812">Transmembrane</keyword>
<organism evidence="2 3">
    <name type="scientific">Chrysodeixis includens</name>
    <name type="common">Soybean looper</name>
    <name type="synonym">Pseudoplusia includens</name>
    <dbReference type="NCBI Taxonomy" id="689277"/>
    <lineage>
        <taxon>Eukaryota</taxon>
        <taxon>Metazoa</taxon>
        <taxon>Ecdysozoa</taxon>
        <taxon>Arthropoda</taxon>
        <taxon>Hexapoda</taxon>
        <taxon>Insecta</taxon>
        <taxon>Pterygota</taxon>
        <taxon>Neoptera</taxon>
        <taxon>Endopterygota</taxon>
        <taxon>Lepidoptera</taxon>
        <taxon>Glossata</taxon>
        <taxon>Ditrysia</taxon>
        <taxon>Noctuoidea</taxon>
        <taxon>Noctuidae</taxon>
        <taxon>Plusiinae</taxon>
        <taxon>Chrysodeixis</taxon>
    </lineage>
</organism>
<dbReference type="Proteomes" id="UP001154114">
    <property type="component" value="Chromosome 17"/>
</dbReference>
<dbReference type="AlphaFoldDB" id="A0A9N8KY94"/>
<reference evidence="2" key="1">
    <citation type="submission" date="2021-12" db="EMBL/GenBank/DDBJ databases">
        <authorList>
            <person name="King R."/>
        </authorList>
    </citation>
    <scope>NUCLEOTIDE SEQUENCE</scope>
</reference>
<protein>
    <submittedName>
        <fullName evidence="2">Uncharacterized protein</fullName>
    </submittedName>
</protein>
<keyword evidence="1" id="KW-0472">Membrane</keyword>
<evidence type="ECO:0000313" key="3">
    <source>
        <dbReference type="Proteomes" id="UP001154114"/>
    </source>
</evidence>